<feature type="compositionally biased region" description="Polar residues" evidence="8">
    <location>
        <begin position="631"/>
        <end position="655"/>
    </location>
</feature>
<dbReference type="AlphaFoldDB" id="A0A3M7MH28"/>
<keyword evidence="4" id="KW-0963">Cytoplasm</keyword>
<accession>A0A3M7MH28</accession>
<dbReference type="GO" id="GO:0005634">
    <property type="term" value="C:nucleus"/>
    <property type="evidence" value="ECO:0007669"/>
    <property type="project" value="UniProtKB-SubCell"/>
</dbReference>
<sequence>MAEKARTKIALRSVFNGYGYSDPLKSSENGWAVLGGAWASAMDGPLDCLDSSRVTTAPTVGSAGWILEERHNSNTLVTQELEDFTFSVRNELEWLNEHMFDMLASDKQHNLDVFKTPGKLRGKTPRTARKKAVDRQPLASIQSANAQHLTPAEQSLRSVKAKFQIAEDNQSENTTRQSPNKRTPIARQLFSKIGSAGKENVNNSFQAQVCDKRPAQPLATPWSPPRSTQDTAMSSQASDVFTPPQLQLTQPTQAADSFRHSSDDKEESRDNGDSFVSANDSFASKAASKASPRKDISVMDVDDEYKADQSQSDAQGTMLHHELSDREDEDMRDLSEFPDPPQRVVSDEYSISAETHDALDTANSRALAPEPKHLYLPEQSTTPAGPPPASPEAEVEHNGTVLHHDIDDQLSVDDDVRSPSDKSSPVRPLVRKSSLTFASLPAREPLLAKKSMGNRVSRTSHLDANKARNSHMGRFTGGKSLGGSQLAHPSELQHVEDTDTDTEHPELQKEESETTKAHNKTSTQRLFERINMLKQQNEAPKPISQNIASQQSQPQSYPSTQPREDAESVQASQPAYPSLPPPEPAQEEDDDDDWISPVRTVAHAPKPARPVLGKAHTTDVRPSPLKPSPTKLVSVSNPDLSAGAESTTPVGSPTTRKYMDAPISASKSKLYAAFKSAKEKLIGSSATSAQAKMDTLRERDSPERPKLLSQDSSDDNVFSSPKRPEKPASIFTHIRSPSKDSDKSSNKSATPSSPLKNDGRRTRSSTEREKQKERETREKDIRDAKQEQRADDKLRQMREKEQKKAAAQAQKLRAMGAKTPTAMSSQSSLRQPTTVATSKAPAQSAPQQPQPLFRPGVPRTNTASSREDADSAEDMPPPPAPKSLLPTTKTTKAPLREPRKLAKPSSKDGINKAKAPQKIMVNLKSSQYGQAPPPAPRPASQAAGKVAAASKQAPSGVSRPASALSANPWLSLQLPELVAPPTQVVEKPKAPVSQPTRADLGAARPVSRLQTVQDANRINIPPMNPAKPPKRQFPGEGDETLHRPAKRPSQQAKNMVPMTPAHAQFAKGKIPFAEPAHPPPSQAQHIQYPNGDDIKLPEIMTDSEDEDSENEFEQPSWVNTPNLREMLSNQQLMDPEHIFGPIAPLEMEKVFPNKERHKRFRERTSSAYWANDEVTAEEKRKEREARERLVRDGGWTYNPSPLPKQSGPSR</sequence>
<proteinExistence type="inferred from homology"/>
<evidence type="ECO:0000256" key="6">
    <source>
        <dbReference type="ARBA" id="ARBA00023212"/>
    </source>
</evidence>
<feature type="compositionally biased region" description="Basic and acidic residues" evidence="8">
    <location>
        <begin position="257"/>
        <end position="272"/>
    </location>
</feature>
<feature type="compositionally biased region" description="Low complexity" evidence="8">
    <location>
        <begin position="840"/>
        <end position="851"/>
    </location>
</feature>
<feature type="domain" description="Inner centromere protein ARK-binding" evidence="9">
    <location>
        <begin position="1098"/>
        <end position="1151"/>
    </location>
</feature>
<evidence type="ECO:0000313" key="10">
    <source>
        <dbReference type="EMBL" id="RMZ73803.1"/>
    </source>
</evidence>
<feature type="compositionally biased region" description="Basic and acidic residues" evidence="8">
    <location>
        <begin position="894"/>
        <end position="911"/>
    </location>
</feature>
<keyword evidence="11" id="KW-1185">Reference proteome</keyword>
<dbReference type="PANTHER" id="PTHR13142:SF1">
    <property type="entry name" value="INNER CENTROMERE PROTEIN"/>
    <property type="match status" value="1"/>
</dbReference>
<feature type="compositionally biased region" description="Polar residues" evidence="8">
    <location>
        <begin position="533"/>
        <end position="548"/>
    </location>
</feature>
<dbReference type="Pfam" id="PF03941">
    <property type="entry name" value="INCENP_ARK-bind"/>
    <property type="match status" value="1"/>
</dbReference>
<evidence type="ECO:0000256" key="5">
    <source>
        <dbReference type="ARBA" id="ARBA00022829"/>
    </source>
</evidence>
<feature type="compositionally biased region" description="Basic and acidic residues" evidence="8">
    <location>
        <begin position="1176"/>
        <end position="1191"/>
    </location>
</feature>
<dbReference type="Proteomes" id="UP000265663">
    <property type="component" value="Unassembled WGS sequence"/>
</dbReference>
<keyword evidence="7" id="KW-0539">Nucleus</keyword>
<evidence type="ECO:0000256" key="8">
    <source>
        <dbReference type="SAM" id="MobiDB-lite"/>
    </source>
</evidence>
<protein>
    <submittedName>
        <fullName evidence="10">Inner centromere</fullName>
    </submittedName>
</protein>
<dbReference type="PANTHER" id="PTHR13142">
    <property type="entry name" value="INNER CENTROMERE PROTEIN"/>
    <property type="match status" value="1"/>
</dbReference>
<gene>
    <name evidence="10" type="ORF">GMOD_00004597</name>
</gene>
<feature type="region of interest" description="Disordered" evidence="8">
    <location>
        <begin position="1156"/>
        <end position="1210"/>
    </location>
</feature>
<feature type="compositionally biased region" description="Basic and acidic residues" evidence="8">
    <location>
        <begin position="757"/>
        <end position="804"/>
    </location>
</feature>
<feature type="compositionally biased region" description="Basic residues" evidence="8">
    <location>
        <begin position="118"/>
        <end position="132"/>
    </location>
</feature>
<keyword evidence="6" id="KW-0206">Cytoskeleton</keyword>
<feature type="compositionally biased region" description="Acidic residues" evidence="8">
    <location>
        <begin position="585"/>
        <end position="594"/>
    </location>
</feature>
<feature type="region of interest" description="Disordered" evidence="8">
    <location>
        <begin position="1103"/>
        <end position="1122"/>
    </location>
</feature>
<organism evidence="10 11">
    <name type="scientific">Pyrenophora seminiperda CCB06</name>
    <dbReference type="NCBI Taxonomy" id="1302712"/>
    <lineage>
        <taxon>Eukaryota</taxon>
        <taxon>Fungi</taxon>
        <taxon>Dikarya</taxon>
        <taxon>Ascomycota</taxon>
        <taxon>Pezizomycotina</taxon>
        <taxon>Dothideomycetes</taxon>
        <taxon>Pleosporomycetidae</taxon>
        <taxon>Pleosporales</taxon>
        <taxon>Pleosporineae</taxon>
        <taxon>Pleosporaceae</taxon>
        <taxon>Pyrenophora</taxon>
    </lineage>
</organism>
<feature type="compositionally biased region" description="Polar residues" evidence="8">
    <location>
        <begin position="821"/>
        <end position="837"/>
    </location>
</feature>
<dbReference type="InterPro" id="IPR005635">
    <property type="entry name" value="Inner_centromere_prot_ARK-bd"/>
</dbReference>
<feature type="compositionally biased region" description="Polar residues" evidence="8">
    <location>
        <begin position="709"/>
        <end position="719"/>
    </location>
</feature>
<reference evidence="10 11" key="1">
    <citation type="journal article" date="2014" name="PLoS ONE">
        <title>De novo Genome Assembly of the Fungal Plant Pathogen Pyrenophora semeniperda.</title>
        <authorList>
            <person name="Soliai M.M."/>
            <person name="Meyer S.E."/>
            <person name="Udall J.A."/>
            <person name="Elzinga D.E."/>
            <person name="Hermansen R.A."/>
            <person name="Bodily P.M."/>
            <person name="Hart A.A."/>
            <person name="Coleman C.E."/>
        </authorList>
    </citation>
    <scope>NUCLEOTIDE SEQUENCE [LARGE SCALE GENOMIC DNA]</scope>
    <source>
        <strain evidence="10 11">CCB06</strain>
        <tissue evidence="10">Mycelium</tissue>
    </source>
</reference>
<evidence type="ECO:0000313" key="11">
    <source>
        <dbReference type="Proteomes" id="UP000265663"/>
    </source>
</evidence>
<evidence type="ECO:0000256" key="2">
    <source>
        <dbReference type="ARBA" id="ARBA00004186"/>
    </source>
</evidence>
<feature type="compositionally biased region" description="Basic and acidic residues" evidence="8">
    <location>
        <begin position="694"/>
        <end position="706"/>
    </location>
</feature>
<feature type="compositionally biased region" description="Low complexity" evidence="8">
    <location>
        <begin position="549"/>
        <end position="561"/>
    </location>
</feature>
<feature type="region of interest" description="Disordered" evidence="8">
    <location>
        <begin position="117"/>
        <end position="136"/>
    </location>
</feature>
<feature type="region of interest" description="Disordered" evidence="8">
    <location>
        <begin position="1071"/>
        <end position="1097"/>
    </location>
</feature>
<evidence type="ECO:0000256" key="7">
    <source>
        <dbReference type="ARBA" id="ARBA00023242"/>
    </source>
</evidence>
<comment type="similarity">
    <text evidence="3">Belongs to the INCENP family.</text>
</comment>
<feature type="region of interest" description="Disordered" evidence="8">
    <location>
        <begin position="679"/>
        <end position="964"/>
    </location>
</feature>
<dbReference type="GO" id="GO:0007059">
    <property type="term" value="P:chromosome segregation"/>
    <property type="evidence" value="ECO:0007669"/>
    <property type="project" value="UniProtKB-KW"/>
</dbReference>
<evidence type="ECO:0000256" key="4">
    <source>
        <dbReference type="ARBA" id="ARBA00022490"/>
    </source>
</evidence>
<name>A0A3M7MH28_9PLEO</name>
<evidence type="ECO:0000256" key="3">
    <source>
        <dbReference type="ARBA" id="ARBA00010042"/>
    </source>
</evidence>
<evidence type="ECO:0000259" key="9">
    <source>
        <dbReference type="Pfam" id="PF03941"/>
    </source>
</evidence>
<feature type="compositionally biased region" description="Low complexity" evidence="8">
    <location>
        <begin position="277"/>
        <end position="290"/>
    </location>
</feature>
<feature type="compositionally biased region" description="Low complexity" evidence="8">
    <location>
        <begin position="938"/>
        <end position="953"/>
    </location>
</feature>
<feature type="region of interest" description="Disordered" evidence="8">
    <location>
        <begin position="209"/>
        <end position="658"/>
    </location>
</feature>
<evidence type="ECO:0000256" key="1">
    <source>
        <dbReference type="ARBA" id="ARBA00004123"/>
    </source>
</evidence>
<feature type="compositionally biased region" description="Basic and acidic residues" evidence="8">
    <location>
        <begin position="491"/>
        <end position="516"/>
    </location>
</feature>
<feature type="compositionally biased region" description="Low complexity" evidence="8">
    <location>
        <begin position="242"/>
        <end position="253"/>
    </location>
</feature>
<feature type="compositionally biased region" description="Polar residues" evidence="8">
    <location>
        <begin position="225"/>
        <end position="239"/>
    </location>
</feature>
<feature type="compositionally biased region" description="Acidic residues" evidence="8">
    <location>
        <begin position="1103"/>
        <end position="1112"/>
    </location>
</feature>
<dbReference type="OrthoDB" id="6123at2759"/>
<comment type="subcellular location">
    <subcellularLocation>
        <location evidence="2">Cytoplasm</location>
        <location evidence="2">Cytoskeleton</location>
        <location evidence="2">Spindle</location>
    </subcellularLocation>
    <subcellularLocation>
        <location evidence="1">Nucleus</location>
    </subcellularLocation>
</comment>
<feature type="compositionally biased region" description="Low complexity" evidence="8">
    <location>
        <begin position="882"/>
        <end position="893"/>
    </location>
</feature>
<dbReference type="EMBL" id="KE747843">
    <property type="protein sequence ID" value="RMZ73803.1"/>
    <property type="molecule type" value="Genomic_DNA"/>
</dbReference>
<dbReference type="GO" id="GO:0005819">
    <property type="term" value="C:spindle"/>
    <property type="evidence" value="ECO:0007669"/>
    <property type="project" value="UniProtKB-SubCell"/>
</dbReference>
<feature type="region of interest" description="Disordered" evidence="8">
    <location>
        <begin position="982"/>
        <end position="1055"/>
    </location>
</feature>
<keyword evidence="5" id="KW-0159">Chromosome partition</keyword>
<feature type="compositionally biased region" description="Basic and acidic residues" evidence="8">
    <location>
        <begin position="394"/>
        <end position="407"/>
    </location>
</feature>